<proteinExistence type="predicted"/>
<name>A0A7U4QK22_DESA2</name>
<evidence type="ECO:0000256" key="1">
    <source>
        <dbReference type="SAM" id="Coils"/>
    </source>
</evidence>
<organism evidence="2 3">
    <name type="scientific">Desulfofervidus auxilii</name>
    <dbReference type="NCBI Taxonomy" id="1621989"/>
    <lineage>
        <taxon>Bacteria</taxon>
        <taxon>Pseudomonadati</taxon>
        <taxon>Thermodesulfobacteriota</taxon>
        <taxon>Candidatus Desulfofervidia</taxon>
        <taxon>Candidatus Desulfofervidales</taxon>
        <taxon>Candidatus Desulfofervidaceae</taxon>
        <taxon>Candidatus Desulfofervidus</taxon>
    </lineage>
</organism>
<dbReference type="Proteomes" id="UP000070560">
    <property type="component" value="Chromosome"/>
</dbReference>
<dbReference type="AlphaFoldDB" id="A0A7U4QK22"/>
<dbReference type="EMBL" id="CP013015">
    <property type="protein sequence ID" value="AMM40796.1"/>
    <property type="molecule type" value="Genomic_DNA"/>
</dbReference>
<keyword evidence="3" id="KW-1185">Reference proteome</keyword>
<dbReference type="RefSeq" id="WP_066061801.1">
    <property type="nucleotide sequence ID" value="NZ_CP013015.1"/>
</dbReference>
<accession>A0A7U4QK22</accession>
<gene>
    <name evidence="2" type="ORF">HS1_000992</name>
</gene>
<reference evidence="2 3" key="1">
    <citation type="submission" date="2015-10" db="EMBL/GenBank/DDBJ databases">
        <title>Candidatus Desulfofervidus auxilii, a hydrogenotrophic sulfate-reducing bacterium involved in the thermophilic anaerobic oxidation of methane.</title>
        <authorList>
            <person name="Krukenberg V."/>
            <person name="Richter M."/>
            <person name="Wegener G."/>
        </authorList>
    </citation>
    <scope>NUCLEOTIDE SEQUENCE [LARGE SCALE GENOMIC DNA]</scope>
    <source>
        <strain evidence="2 3">HS1</strain>
    </source>
</reference>
<protein>
    <submittedName>
        <fullName evidence="2">Uncharacterized protein</fullName>
    </submittedName>
</protein>
<evidence type="ECO:0000313" key="2">
    <source>
        <dbReference type="EMBL" id="AMM40796.1"/>
    </source>
</evidence>
<evidence type="ECO:0000313" key="3">
    <source>
        <dbReference type="Proteomes" id="UP000070560"/>
    </source>
</evidence>
<feature type="coiled-coil region" evidence="1">
    <location>
        <begin position="15"/>
        <end position="42"/>
    </location>
</feature>
<keyword evidence="1" id="KW-0175">Coiled coil</keyword>
<dbReference type="KEGG" id="daw:HS1_000992"/>
<sequence length="101" mass="11778">MKKDKASGYINPDLNNILQEITQLHEQEKNRLRAEIVRLKQKSHSGYTPEAVFIVEKVINPILVMVARFLEELSASLPEQVREEVLEILDKNYFSQIEKKI</sequence>